<organism evidence="1 2">
    <name type="scientific">Rhizoclosmatium globosum</name>
    <dbReference type="NCBI Taxonomy" id="329046"/>
    <lineage>
        <taxon>Eukaryota</taxon>
        <taxon>Fungi</taxon>
        <taxon>Fungi incertae sedis</taxon>
        <taxon>Chytridiomycota</taxon>
        <taxon>Chytridiomycota incertae sedis</taxon>
        <taxon>Chytridiomycetes</taxon>
        <taxon>Chytridiales</taxon>
        <taxon>Chytriomycetaceae</taxon>
        <taxon>Rhizoclosmatium</taxon>
    </lineage>
</organism>
<proteinExistence type="predicted"/>
<dbReference type="InterPro" id="IPR036864">
    <property type="entry name" value="Zn2-C6_fun-type_DNA-bd_sf"/>
</dbReference>
<reference evidence="1 2" key="1">
    <citation type="submission" date="2016-07" db="EMBL/GenBank/DDBJ databases">
        <title>Pervasive Adenine N6-methylation of Active Genes in Fungi.</title>
        <authorList>
            <consortium name="DOE Joint Genome Institute"/>
            <person name="Mondo S.J."/>
            <person name="Dannebaum R.O."/>
            <person name="Kuo R.C."/>
            <person name="Labutti K."/>
            <person name="Haridas S."/>
            <person name="Kuo A."/>
            <person name="Salamov A."/>
            <person name="Ahrendt S.R."/>
            <person name="Lipzen A."/>
            <person name="Sullivan W."/>
            <person name="Andreopoulos W.B."/>
            <person name="Clum A."/>
            <person name="Lindquist E."/>
            <person name="Daum C."/>
            <person name="Ramamoorthy G.K."/>
            <person name="Gryganskyi A."/>
            <person name="Culley D."/>
            <person name="Magnuson J.K."/>
            <person name="James T.Y."/>
            <person name="O'Malley M.A."/>
            <person name="Stajich J.E."/>
            <person name="Spatafora J.W."/>
            <person name="Visel A."/>
            <person name="Grigoriev I.V."/>
        </authorList>
    </citation>
    <scope>NUCLEOTIDE SEQUENCE [LARGE SCALE GENOMIC DNA]</scope>
    <source>
        <strain evidence="1 2">JEL800</strain>
    </source>
</reference>
<evidence type="ECO:0008006" key="3">
    <source>
        <dbReference type="Google" id="ProtNLM"/>
    </source>
</evidence>
<evidence type="ECO:0000313" key="2">
    <source>
        <dbReference type="Proteomes" id="UP000193642"/>
    </source>
</evidence>
<sequence length="65" mass="7403">MFVTARRPCDECRRQKKGCSKDDGGCVACKVKGMASSFHSSPKRRTETHILERVQTVCIYTFLFT</sequence>
<dbReference type="GO" id="GO:0000981">
    <property type="term" value="F:DNA-binding transcription factor activity, RNA polymerase II-specific"/>
    <property type="evidence" value="ECO:0007669"/>
    <property type="project" value="InterPro"/>
</dbReference>
<dbReference type="GO" id="GO:0008270">
    <property type="term" value="F:zinc ion binding"/>
    <property type="evidence" value="ECO:0007669"/>
    <property type="project" value="InterPro"/>
</dbReference>
<dbReference type="AlphaFoldDB" id="A0A1Y1ZXI9"/>
<evidence type="ECO:0000313" key="1">
    <source>
        <dbReference type="EMBL" id="ORY14969.1"/>
    </source>
</evidence>
<dbReference type="EMBL" id="MCGO01000323">
    <property type="protein sequence ID" value="ORY14969.1"/>
    <property type="molecule type" value="Genomic_DNA"/>
</dbReference>
<keyword evidence="2" id="KW-1185">Reference proteome</keyword>
<dbReference type="Gene3D" id="4.10.240.10">
    <property type="entry name" value="Zn(2)-C6 fungal-type DNA-binding domain"/>
    <property type="match status" value="1"/>
</dbReference>
<name>A0A1Y1ZXI9_9FUNG</name>
<accession>A0A1Y1ZXI9</accession>
<dbReference type="SUPFAM" id="SSF57701">
    <property type="entry name" value="Zn2/Cys6 DNA-binding domain"/>
    <property type="match status" value="1"/>
</dbReference>
<protein>
    <recommendedName>
        <fullName evidence="3">Zn(2)-C6 fungal-type domain-containing protein</fullName>
    </recommendedName>
</protein>
<comment type="caution">
    <text evidence="1">The sequence shown here is derived from an EMBL/GenBank/DDBJ whole genome shotgun (WGS) entry which is preliminary data.</text>
</comment>
<dbReference type="Proteomes" id="UP000193642">
    <property type="component" value="Unassembled WGS sequence"/>
</dbReference>
<gene>
    <name evidence="1" type="ORF">BCR33DRAFT_346742</name>
</gene>